<dbReference type="CDD" id="cd16571">
    <property type="entry name" value="RING-HC_SIAHs"/>
    <property type="match status" value="1"/>
</dbReference>
<evidence type="ECO:0000256" key="3">
    <source>
        <dbReference type="ARBA" id="ARBA00022833"/>
    </source>
</evidence>
<dbReference type="InterPro" id="IPR041489">
    <property type="entry name" value="PDZ_6"/>
</dbReference>
<gene>
    <name evidence="8" type="ORF">TBIB3V08_LOCUS3690</name>
</gene>
<dbReference type="GO" id="GO:0061630">
    <property type="term" value="F:ubiquitin protein ligase activity"/>
    <property type="evidence" value="ECO:0007669"/>
    <property type="project" value="TreeGrafter"/>
</dbReference>
<dbReference type="Gene3D" id="2.30.42.10">
    <property type="match status" value="1"/>
</dbReference>
<dbReference type="EMBL" id="OD565242">
    <property type="protein sequence ID" value="CAD7441217.1"/>
    <property type="molecule type" value="Genomic_DNA"/>
</dbReference>
<organism evidence="8">
    <name type="scientific">Timema bartmani</name>
    <dbReference type="NCBI Taxonomy" id="61472"/>
    <lineage>
        <taxon>Eukaryota</taxon>
        <taxon>Metazoa</taxon>
        <taxon>Ecdysozoa</taxon>
        <taxon>Arthropoda</taxon>
        <taxon>Hexapoda</taxon>
        <taxon>Insecta</taxon>
        <taxon>Pterygota</taxon>
        <taxon>Neoptera</taxon>
        <taxon>Polyneoptera</taxon>
        <taxon>Phasmatodea</taxon>
        <taxon>Timematodea</taxon>
        <taxon>Timematoidea</taxon>
        <taxon>Timematidae</taxon>
        <taxon>Timema</taxon>
    </lineage>
</organism>
<keyword evidence="3" id="KW-0862">Zinc</keyword>
<dbReference type="PANTHER" id="PTHR45877:SF2">
    <property type="entry name" value="E3 UBIQUITIN-PROTEIN LIGASE SINA-RELATED"/>
    <property type="match status" value="1"/>
</dbReference>
<feature type="domain" description="RING-type" evidence="6">
    <location>
        <begin position="205"/>
        <end position="240"/>
    </location>
</feature>
<sequence length="602" mass="65223">MTTPELSMSLSYHSRGRGLRNVIFRGNVPAFAWREFGKPLWVKTTPSTPDRDSNLDSLVYCESRALDHTATKAAPSRTRRLTVRQPCACVRWREAAAVPAASICPAPSGDPYPWVSGVEGGSAAEVAGLAAGDCVLEVNGEDVLGQRIGQVADKVRSRAGTLSLLLWNPGSDPTCQPESLCCGPMPTNLQRLSTSMSAILASLECPVCLDTIPPPAHQCGNGHLICVQCRVRTERCPVCRMRFCRGRSLLADQVFNSLTEAFELKSEPEETRPAKLRERLFGNKKKQGQPKTSPPAPKMKVSLVTSPTNKFLSRIMGGKSSSVENLSSSGGNHHLSAVPRHLAGARLDPEFASDLKAKSLSTGEIFQAGSNTAPVSRSTSINSHGSGLLSVGRYLGNRRPASYHGSCESLDHHLEDEDFGKSERGITATLTCFCPCDAYCPDVVKSSRVLRHVQECHDGPLVQYFKSKVTLSLPFPLEDSSVLSIVEGGDTFFLKIAQQQSTVSSDPGDTLVWLWLVGGELEAGKCQMRLTLKGHGILGKVLQFESRAVSLCSMPWSEVCQSGEGVRLTAETLISNFATELEAGIPIKMVMEVKRQCHDNKD</sequence>
<dbReference type="Pfam" id="PF21362">
    <property type="entry name" value="Sina_RING"/>
    <property type="match status" value="1"/>
</dbReference>
<dbReference type="GO" id="GO:0005737">
    <property type="term" value="C:cytoplasm"/>
    <property type="evidence" value="ECO:0007669"/>
    <property type="project" value="TreeGrafter"/>
</dbReference>
<evidence type="ECO:0000313" key="8">
    <source>
        <dbReference type="EMBL" id="CAD7441217.1"/>
    </source>
</evidence>
<proteinExistence type="predicted"/>
<dbReference type="InterPro" id="IPR013083">
    <property type="entry name" value="Znf_RING/FYVE/PHD"/>
</dbReference>
<evidence type="ECO:0000259" key="6">
    <source>
        <dbReference type="PROSITE" id="PS50089"/>
    </source>
</evidence>
<evidence type="ECO:0000259" key="7">
    <source>
        <dbReference type="PROSITE" id="PS50106"/>
    </source>
</evidence>
<keyword evidence="1" id="KW-0479">Metal-binding</keyword>
<dbReference type="InterPro" id="IPR001478">
    <property type="entry name" value="PDZ"/>
</dbReference>
<name>A0A7R9HYT2_9NEOP</name>
<accession>A0A7R9HYT2</accession>
<dbReference type="SUPFAM" id="SSF57850">
    <property type="entry name" value="RING/U-box"/>
    <property type="match status" value="1"/>
</dbReference>
<dbReference type="Pfam" id="PF17820">
    <property type="entry name" value="PDZ_6"/>
    <property type="match status" value="1"/>
</dbReference>
<protein>
    <recommendedName>
        <fullName evidence="9">RING-type E3 ubiquitin transferase</fullName>
    </recommendedName>
</protein>
<feature type="compositionally biased region" description="Basic and acidic residues" evidence="5">
    <location>
        <begin position="266"/>
        <end position="281"/>
    </location>
</feature>
<dbReference type="GO" id="GO:0008270">
    <property type="term" value="F:zinc ion binding"/>
    <property type="evidence" value="ECO:0007669"/>
    <property type="project" value="UniProtKB-KW"/>
</dbReference>
<evidence type="ECO:0000256" key="1">
    <source>
        <dbReference type="ARBA" id="ARBA00022723"/>
    </source>
</evidence>
<feature type="region of interest" description="Disordered" evidence="5">
    <location>
        <begin position="266"/>
        <end position="301"/>
    </location>
</feature>
<dbReference type="InterPro" id="IPR049548">
    <property type="entry name" value="Sina-like_RING"/>
</dbReference>
<keyword evidence="2 4" id="KW-0863">Zinc-finger</keyword>
<feature type="domain" description="PDZ" evidence="7">
    <location>
        <begin position="119"/>
        <end position="170"/>
    </location>
</feature>
<dbReference type="GO" id="GO:0031624">
    <property type="term" value="F:ubiquitin conjugating enzyme binding"/>
    <property type="evidence" value="ECO:0007669"/>
    <property type="project" value="TreeGrafter"/>
</dbReference>
<dbReference type="InterPro" id="IPR001841">
    <property type="entry name" value="Znf_RING"/>
</dbReference>
<dbReference type="InterPro" id="IPR004162">
    <property type="entry name" value="SINA-like_animal"/>
</dbReference>
<dbReference type="Gene3D" id="3.30.40.10">
    <property type="entry name" value="Zinc/RING finger domain, C3HC4 (zinc finger)"/>
    <property type="match status" value="1"/>
</dbReference>
<evidence type="ECO:0000256" key="2">
    <source>
        <dbReference type="ARBA" id="ARBA00022771"/>
    </source>
</evidence>
<dbReference type="PROSITE" id="PS50089">
    <property type="entry name" value="ZF_RING_2"/>
    <property type="match status" value="1"/>
</dbReference>
<dbReference type="GO" id="GO:0043161">
    <property type="term" value="P:proteasome-mediated ubiquitin-dependent protein catabolic process"/>
    <property type="evidence" value="ECO:0007669"/>
    <property type="project" value="TreeGrafter"/>
</dbReference>
<reference evidence="8" key="1">
    <citation type="submission" date="2020-11" db="EMBL/GenBank/DDBJ databases">
        <authorList>
            <person name="Tran Van P."/>
        </authorList>
    </citation>
    <scope>NUCLEOTIDE SEQUENCE</scope>
</reference>
<evidence type="ECO:0000256" key="5">
    <source>
        <dbReference type="SAM" id="MobiDB-lite"/>
    </source>
</evidence>
<dbReference type="SUPFAM" id="SSF50156">
    <property type="entry name" value="PDZ domain-like"/>
    <property type="match status" value="1"/>
</dbReference>
<dbReference type="SMART" id="SM00228">
    <property type="entry name" value="PDZ"/>
    <property type="match status" value="1"/>
</dbReference>
<dbReference type="PROSITE" id="PS50106">
    <property type="entry name" value="PDZ"/>
    <property type="match status" value="1"/>
</dbReference>
<dbReference type="AlphaFoldDB" id="A0A7R9HYT2"/>
<dbReference type="InterPro" id="IPR036034">
    <property type="entry name" value="PDZ_sf"/>
</dbReference>
<dbReference type="PANTHER" id="PTHR45877">
    <property type="entry name" value="E3 UBIQUITIN-PROTEIN LIGASE SIAH2"/>
    <property type="match status" value="1"/>
</dbReference>
<evidence type="ECO:0000256" key="4">
    <source>
        <dbReference type="PROSITE-ProRule" id="PRU00175"/>
    </source>
</evidence>
<evidence type="ECO:0008006" key="9">
    <source>
        <dbReference type="Google" id="ProtNLM"/>
    </source>
</evidence>